<dbReference type="SUPFAM" id="SSF53927">
    <property type="entry name" value="Cytidine deaminase-like"/>
    <property type="match status" value="1"/>
</dbReference>
<reference evidence="2" key="1">
    <citation type="submission" date="2016-11" db="EMBL/GenBank/DDBJ databases">
        <authorList>
            <person name="Varghese N."/>
            <person name="Submissions S."/>
        </authorList>
    </citation>
    <scope>NUCLEOTIDE SEQUENCE [LARGE SCALE GENOMIC DNA]</scope>
    <source>
        <strain evidence="2">DSM 27370</strain>
    </source>
</reference>
<protein>
    <recommendedName>
        <fullName evidence="3">DUF1893 domain-containing protein</fullName>
    </recommendedName>
</protein>
<name>A0A1M5GP72_9BACT</name>
<evidence type="ECO:0008006" key="3">
    <source>
        <dbReference type="Google" id="ProtNLM"/>
    </source>
</evidence>
<dbReference type="GO" id="GO:0003824">
    <property type="term" value="F:catalytic activity"/>
    <property type="evidence" value="ECO:0007669"/>
    <property type="project" value="InterPro"/>
</dbReference>
<keyword evidence="2" id="KW-1185">Reference proteome</keyword>
<dbReference type="InterPro" id="IPR015067">
    <property type="entry name" value="DUF1893_TM1506-like"/>
</dbReference>
<dbReference type="EMBL" id="FQUC01000014">
    <property type="protein sequence ID" value="SHG05448.1"/>
    <property type="molecule type" value="Genomic_DNA"/>
</dbReference>
<proteinExistence type="predicted"/>
<evidence type="ECO:0000313" key="2">
    <source>
        <dbReference type="Proteomes" id="UP000184480"/>
    </source>
</evidence>
<dbReference type="Pfam" id="PF08973">
    <property type="entry name" value="TM1506"/>
    <property type="match status" value="1"/>
</dbReference>
<dbReference type="Gene3D" id="3.40.140.30">
    <property type="entry name" value="Hypothetical protein TM1506"/>
    <property type="match status" value="1"/>
</dbReference>
<evidence type="ECO:0000313" key="1">
    <source>
        <dbReference type="EMBL" id="SHG05448.1"/>
    </source>
</evidence>
<dbReference type="Proteomes" id="UP000184480">
    <property type="component" value="Unassembled WGS sequence"/>
</dbReference>
<dbReference type="STRING" id="1346286.SAMN05444362_11480"/>
<dbReference type="InterPro" id="IPR016193">
    <property type="entry name" value="Cytidine_deaminase-like"/>
</dbReference>
<dbReference type="OrthoDB" id="9815422at2"/>
<dbReference type="RefSeq" id="WP_062181830.1">
    <property type="nucleotide sequence ID" value="NZ_BBXL01000014.1"/>
</dbReference>
<organism evidence="1 2">
    <name type="scientific">Dysgonomonas macrotermitis</name>
    <dbReference type="NCBI Taxonomy" id="1346286"/>
    <lineage>
        <taxon>Bacteria</taxon>
        <taxon>Pseudomonadati</taxon>
        <taxon>Bacteroidota</taxon>
        <taxon>Bacteroidia</taxon>
        <taxon>Bacteroidales</taxon>
        <taxon>Dysgonomonadaceae</taxon>
        <taxon>Dysgonomonas</taxon>
    </lineage>
</organism>
<dbReference type="AlphaFoldDB" id="A0A1M5GP72"/>
<dbReference type="InterPro" id="IPR037081">
    <property type="entry name" value="Hyp_TM1506"/>
</dbReference>
<gene>
    <name evidence="1" type="ORF">SAMN05444362_11480</name>
</gene>
<sequence length="141" mass="15751">MEKIITVLHDGNYSCVVENSNGIHTFSQRGVADLYNMVKNQPRFLNGASIADKVVGKGAATLMILGGIKELYADVISHPALALLQENGIEPEFETVVPFIENRDKSDWCPLEKICYEESSPDAILPLIEEFINRMRKLQNT</sequence>
<accession>A0A1M5GP72</accession>